<keyword evidence="5 8" id="KW-0521">NADP</keyword>
<evidence type="ECO:0000256" key="8">
    <source>
        <dbReference type="PIRNR" id="PIRNR000194"/>
    </source>
</evidence>
<feature type="domain" description="DHFR" evidence="9">
    <location>
        <begin position="5"/>
        <end position="169"/>
    </location>
</feature>
<evidence type="ECO:0000256" key="4">
    <source>
        <dbReference type="ARBA" id="ARBA00022563"/>
    </source>
</evidence>
<dbReference type="AlphaFoldDB" id="A0A506UIN2"/>
<gene>
    <name evidence="10" type="ORF">FJU08_00975</name>
</gene>
<keyword evidence="11" id="KW-1185">Reference proteome</keyword>
<evidence type="ECO:0000256" key="2">
    <source>
        <dbReference type="ARBA" id="ARBA00009539"/>
    </source>
</evidence>
<dbReference type="Proteomes" id="UP000318801">
    <property type="component" value="Unassembled WGS sequence"/>
</dbReference>
<dbReference type="PANTHER" id="PTHR48069:SF3">
    <property type="entry name" value="DIHYDROFOLATE REDUCTASE"/>
    <property type="match status" value="1"/>
</dbReference>
<organism evidence="10 11">
    <name type="scientific">Martelella alba</name>
    <dbReference type="NCBI Taxonomy" id="2590451"/>
    <lineage>
        <taxon>Bacteria</taxon>
        <taxon>Pseudomonadati</taxon>
        <taxon>Pseudomonadota</taxon>
        <taxon>Alphaproteobacteria</taxon>
        <taxon>Hyphomicrobiales</taxon>
        <taxon>Aurantimonadaceae</taxon>
        <taxon>Martelella</taxon>
    </lineage>
</organism>
<comment type="catalytic activity">
    <reaction evidence="8">
        <text>(6S)-5,6,7,8-tetrahydrofolate + NADP(+) = 7,8-dihydrofolate + NADPH + H(+)</text>
        <dbReference type="Rhea" id="RHEA:15009"/>
        <dbReference type="ChEBI" id="CHEBI:15378"/>
        <dbReference type="ChEBI" id="CHEBI:57451"/>
        <dbReference type="ChEBI" id="CHEBI:57453"/>
        <dbReference type="ChEBI" id="CHEBI:57783"/>
        <dbReference type="ChEBI" id="CHEBI:58349"/>
        <dbReference type="EC" id="1.5.1.3"/>
    </reaction>
</comment>
<evidence type="ECO:0000256" key="3">
    <source>
        <dbReference type="ARBA" id="ARBA00012856"/>
    </source>
</evidence>
<evidence type="ECO:0000313" key="11">
    <source>
        <dbReference type="Proteomes" id="UP000318801"/>
    </source>
</evidence>
<dbReference type="GO" id="GO:0046655">
    <property type="term" value="P:folic acid metabolic process"/>
    <property type="evidence" value="ECO:0007669"/>
    <property type="project" value="TreeGrafter"/>
</dbReference>
<evidence type="ECO:0000256" key="1">
    <source>
        <dbReference type="ARBA" id="ARBA00004903"/>
    </source>
</evidence>
<dbReference type="GO" id="GO:0070401">
    <property type="term" value="F:NADP+ binding"/>
    <property type="evidence" value="ECO:0007669"/>
    <property type="project" value="UniProtKB-ARBA"/>
</dbReference>
<dbReference type="RefSeq" id="WP_141147106.1">
    <property type="nucleotide sequence ID" value="NZ_VHLG01000001.1"/>
</dbReference>
<dbReference type="PANTHER" id="PTHR48069">
    <property type="entry name" value="DIHYDROFOLATE REDUCTASE"/>
    <property type="match status" value="1"/>
</dbReference>
<proteinExistence type="inferred from homology"/>
<dbReference type="GO" id="GO:0005829">
    <property type="term" value="C:cytosol"/>
    <property type="evidence" value="ECO:0007669"/>
    <property type="project" value="TreeGrafter"/>
</dbReference>
<evidence type="ECO:0000313" key="10">
    <source>
        <dbReference type="EMBL" id="TPW33170.1"/>
    </source>
</evidence>
<dbReference type="FunFam" id="3.40.430.10:FF:000001">
    <property type="entry name" value="Dihydrofolate reductase"/>
    <property type="match status" value="1"/>
</dbReference>
<dbReference type="UniPathway" id="UPA00077">
    <property type="reaction ID" value="UER00158"/>
</dbReference>
<comment type="function">
    <text evidence="7 8">Key enzyme in folate metabolism. Catalyzes an essential reaction for de novo glycine and purine synthesis, and for DNA precursor synthesis.</text>
</comment>
<comment type="pathway">
    <text evidence="1 8">Cofactor biosynthesis; tetrahydrofolate biosynthesis; 5,6,7,8-tetrahydrofolate from 7,8-dihydrofolate: step 1/1.</text>
</comment>
<dbReference type="Gene3D" id="3.40.430.10">
    <property type="entry name" value="Dihydrofolate Reductase, subunit A"/>
    <property type="match status" value="1"/>
</dbReference>
<dbReference type="InterPro" id="IPR001796">
    <property type="entry name" value="DHFR_dom"/>
</dbReference>
<dbReference type="InterPro" id="IPR012259">
    <property type="entry name" value="DHFR"/>
</dbReference>
<dbReference type="GO" id="GO:0046654">
    <property type="term" value="P:tetrahydrofolate biosynthetic process"/>
    <property type="evidence" value="ECO:0007669"/>
    <property type="project" value="UniProtKB-UniPathway"/>
</dbReference>
<dbReference type="InterPro" id="IPR024072">
    <property type="entry name" value="DHFR-like_dom_sf"/>
</dbReference>
<dbReference type="EC" id="1.5.1.3" evidence="3 8"/>
<dbReference type="SUPFAM" id="SSF53597">
    <property type="entry name" value="Dihydrofolate reductase-like"/>
    <property type="match status" value="1"/>
</dbReference>
<dbReference type="PRINTS" id="PR00070">
    <property type="entry name" value="DHFR"/>
</dbReference>
<dbReference type="GO" id="GO:0046452">
    <property type="term" value="P:dihydrofolate metabolic process"/>
    <property type="evidence" value="ECO:0007669"/>
    <property type="project" value="TreeGrafter"/>
</dbReference>
<dbReference type="CDD" id="cd00209">
    <property type="entry name" value="DHFR"/>
    <property type="match status" value="1"/>
</dbReference>
<evidence type="ECO:0000256" key="6">
    <source>
        <dbReference type="ARBA" id="ARBA00023002"/>
    </source>
</evidence>
<reference evidence="10 11" key="1">
    <citation type="submission" date="2019-06" db="EMBL/GenBank/DDBJ databases">
        <authorList>
            <person name="Li M."/>
        </authorList>
    </citation>
    <scope>NUCLEOTIDE SEQUENCE [LARGE SCALE GENOMIC DNA]</scope>
    <source>
        <strain evidence="10 11">BGMRC2036</strain>
    </source>
</reference>
<dbReference type="PROSITE" id="PS51330">
    <property type="entry name" value="DHFR_2"/>
    <property type="match status" value="1"/>
</dbReference>
<protein>
    <recommendedName>
        <fullName evidence="3 8">Dihydrofolate reductase</fullName>
        <ecNumber evidence="3 8">1.5.1.3</ecNumber>
    </recommendedName>
</protein>
<dbReference type="PIRSF" id="PIRSF000194">
    <property type="entry name" value="DHFR"/>
    <property type="match status" value="1"/>
</dbReference>
<dbReference type="EMBL" id="VHLG01000001">
    <property type="protein sequence ID" value="TPW33170.1"/>
    <property type="molecule type" value="Genomic_DNA"/>
</dbReference>
<accession>A0A506UIN2</accession>
<dbReference type="GO" id="GO:0004146">
    <property type="term" value="F:dihydrofolate reductase activity"/>
    <property type="evidence" value="ECO:0007669"/>
    <property type="project" value="UniProtKB-EC"/>
</dbReference>
<keyword evidence="4 8" id="KW-0554">One-carbon metabolism</keyword>
<evidence type="ECO:0000256" key="7">
    <source>
        <dbReference type="ARBA" id="ARBA00025067"/>
    </source>
</evidence>
<sequence>MAKIDIVCFAAIARNGMIGKDNQMPWHLSSDFARFKRLTMGKPQIMGRKTFESIGRPLPGRTNIIVTRNLEFGFPGCLTATTLEDAIALARADAEAKDIGEICIQGGGEIYRQAIPLADKLYITHVETLVEGDTCFPPIDPAIWLPLEEERLPAGPKDDFATRFVVYGRRL</sequence>
<dbReference type="OrthoDB" id="9804315at2"/>
<keyword evidence="6 8" id="KW-0560">Oxidoreductase</keyword>
<evidence type="ECO:0000256" key="5">
    <source>
        <dbReference type="ARBA" id="ARBA00022857"/>
    </source>
</evidence>
<evidence type="ECO:0000259" key="9">
    <source>
        <dbReference type="PROSITE" id="PS51330"/>
    </source>
</evidence>
<comment type="caution">
    <text evidence="10">The sequence shown here is derived from an EMBL/GenBank/DDBJ whole genome shotgun (WGS) entry which is preliminary data.</text>
</comment>
<dbReference type="Pfam" id="PF00186">
    <property type="entry name" value="DHFR_1"/>
    <property type="match status" value="1"/>
</dbReference>
<comment type="similarity">
    <text evidence="2 8">Belongs to the dihydrofolate reductase family.</text>
</comment>
<name>A0A506UIN2_9HYPH</name>
<dbReference type="GO" id="GO:0006730">
    <property type="term" value="P:one-carbon metabolic process"/>
    <property type="evidence" value="ECO:0007669"/>
    <property type="project" value="UniProtKB-KW"/>
</dbReference>